<evidence type="ECO:0000313" key="4">
    <source>
        <dbReference type="Proteomes" id="UP000244338"/>
    </source>
</evidence>
<feature type="region of interest" description="Disordered" evidence="1">
    <location>
        <begin position="183"/>
        <end position="219"/>
    </location>
</feature>
<protein>
    <submittedName>
        <fullName evidence="3">Uncharacterized protein</fullName>
    </submittedName>
</protein>
<accession>A0A2R6Y419</accession>
<name>A0A2R6Y419_9BACL</name>
<dbReference type="Pfam" id="PF09580">
    <property type="entry name" value="Spore_YhcN_YlaJ"/>
    <property type="match status" value="1"/>
</dbReference>
<organism evidence="3 4">
    <name type="scientific">Candidatus Carbonibacillus altaicus</name>
    <dbReference type="NCBI Taxonomy" id="2163959"/>
    <lineage>
        <taxon>Bacteria</taxon>
        <taxon>Bacillati</taxon>
        <taxon>Bacillota</taxon>
        <taxon>Bacilli</taxon>
        <taxon>Bacillales</taxon>
        <taxon>Candidatus Carbonibacillus</taxon>
    </lineage>
</organism>
<sequence length="219" mass="23201">MQKKYLLPATFLGVLIATSACSAPEQNTGMTPRTTDTRTPENVTYRGTAPYAYDRTAPLPSGVRPGSDLSRPSGSPGRTADRWGQTGAHNTRSQVAQDLNAVASRMADQATTVSGVKSATTMIVGNTAYIGLDLGNHVTGTRGTAIEQTVANTVARAFPEYDIRVTSDKGFWQRITNLGNRLPQGYDDGGLRRPTYTPVTPAPTPAPAPSPATGTPHTR</sequence>
<gene>
    <name evidence="3" type="ORF">BSOLF_1576</name>
</gene>
<proteinExistence type="predicted"/>
<dbReference type="AlphaFoldDB" id="A0A2R6Y419"/>
<feature type="signal peptide" evidence="2">
    <location>
        <begin position="1"/>
        <end position="22"/>
    </location>
</feature>
<feature type="chain" id="PRO_5015333334" evidence="2">
    <location>
        <begin position="23"/>
        <end position="219"/>
    </location>
</feature>
<evidence type="ECO:0000256" key="1">
    <source>
        <dbReference type="SAM" id="MobiDB-lite"/>
    </source>
</evidence>
<evidence type="ECO:0000256" key="2">
    <source>
        <dbReference type="SAM" id="SignalP"/>
    </source>
</evidence>
<dbReference type="InterPro" id="IPR019076">
    <property type="entry name" value="Spore_lipoprot_YhcN/YlaJ-like"/>
</dbReference>
<dbReference type="PROSITE" id="PS51257">
    <property type="entry name" value="PROKAR_LIPOPROTEIN"/>
    <property type="match status" value="1"/>
</dbReference>
<keyword evidence="2" id="KW-0732">Signal</keyword>
<reference evidence="4" key="1">
    <citation type="journal article" date="2018" name="Sci. Rep.">
        <title>Lignite coal burning seam in the remote Altai Mountains harbors a hydrogen-driven thermophilic microbial community.</title>
        <authorList>
            <person name="Kadnikov V.V."/>
            <person name="Mardanov A.V."/>
            <person name="Ivasenko D.A."/>
            <person name="Antsiferov D.V."/>
            <person name="Beletsky A.V."/>
            <person name="Karnachuk O.V."/>
            <person name="Ravin N.V."/>
        </authorList>
    </citation>
    <scope>NUCLEOTIDE SEQUENCE [LARGE SCALE GENOMIC DNA]</scope>
</reference>
<comment type="caution">
    <text evidence="3">The sequence shown here is derived from an EMBL/GenBank/DDBJ whole genome shotgun (WGS) entry which is preliminary data.</text>
</comment>
<dbReference type="Proteomes" id="UP000244338">
    <property type="component" value="Unassembled WGS sequence"/>
</dbReference>
<evidence type="ECO:0000313" key="3">
    <source>
        <dbReference type="EMBL" id="PTQ57421.1"/>
    </source>
</evidence>
<feature type="compositionally biased region" description="Pro residues" evidence="1">
    <location>
        <begin position="200"/>
        <end position="210"/>
    </location>
</feature>
<feature type="region of interest" description="Disordered" evidence="1">
    <location>
        <begin position="24"/>
        <end position="92"/>
    </location>
</feature>
<dbReference type="EMBL" id="PEBX01000007">
    <property type="protein sequence ID" value="PTQ57421.1"/>
    <property type="molecule type" value="Genomic_DNA"/>
</dbReference>